<name>A0A366LX74_9ACTN</name>
<comment type="caution">
    <text evidence="1">The sequence shown here is derived from an EMBL/GenBank/DDBJ whole genome shotgun (WGS) entry which is preliminary data.</text>
</comment>
<accession>A0A366LX74</accession>
<proteinExistence type="predicted"/>
<dbReference type="Proteomes" id="UP000253303">
    <property type="component" value="Unassembled WGS sequence"/>
</dbReference>
<organism evidence="1 2">
    <name type="scientific">Spongiactinospora rosea</name>
    <dbReference type="NCBI Taxonomy" id="2248750"/>
    <lineage>
        <taxon>Bacteria</taxon>
        <taxon>Bacillati</taxon>
        <taxon>Actinomycetota</taxon>
        <taxon>Actinomycetes</taxon>
        <taxon>Streptosporangiales</taxon>
        <taxon>Streptosporangiaceae</taxon>
        <taxon>Spongiactinospora</taxon>
    </lineage>
</organism>
<evidence type="ECO:0000313" key="1">
    <source>
        <dbReference type="EMBL" id="RBQ17792.1"/>
    </source>
</evidence>
<protein>
    <submittedName>
        <fullName evidence="1">Uncharacterized protein</fullName>
    </submittedName>
</protein>
<gene>
    <name evidence="1" type="ORF">DP939_23310</name>
</gene>
<evidence type="ECO:0000313" key="2">
    <source>
        <dbReference type="Proteomes" id="UP000253303"/>
    </source>
</evidence>
<sequence length="72" mass="8134">MATAITLLVLCLPAITVCYIAWCLASPWGTCRRCRPGGRNRVCRACEGTGMRPRLGWQVYLYLRRLHRGGTH</sequence>
<dbReference type="EMBL" id="QMEY01000010">
    <property type="protein sequence ID" value="RBQ17792.1"/>
    <property type="molecule type" value="Genomic_DNA"/>
</dbReference>
<dbReference type="AlphaFoldDB" id="A0A366LX74"/>
<keyword evidence="2" id="KW-1185">Reference proteome</keyword>
<reference evidence="1 2" key="1">
    <citation type="submission" date="2018-06" db="EMBL/GenBank/DDBJ databases">
        <title>Sphaerisporangium craniellae sp. nov., isolated from a marine sponge in the South China Sea.</title>
        <authorList>
            <person name="Li L."/>
        </authorList>
    </citation>
    <scope>NUCLEOTIDE SEQUENCE [LARGE SCALE GENOMIC DNA]</scope>
    <source>
        <strain evidence="1 2">LHW63015</strain>
    </source>
</reference>